<dbReference type="InParanoid" id="C5LE06"/>
<feature type="region of interest" description="Disordered" evidence="1">
    <location>
        <begin position="200"/>
        <end position="229"/>
    </location>
</feature>
<feature type="domain" description="Integrase catalytic" evidence="2">
    <location>
        <begin position="1"/>
        <end position="145"/>
    </location>
</feature>
<dbReference type="PANTHER" id="PTHR37984">
    <property type="entry name" value="PROTEIN CBG26694"/>
    <property type="match status" value="1"/>
</dbReference>
<dbReference type="InterPro" id="IPR036397">
    <property type="entry name" value="RNaseH_sf"/>
</dbReference>
<dbReference type="OrthoDB" id="116216at2759"/>
<dbReference type="GO" id="GO:0003676">
    <property type="term" value="F:nucleic acid binding"/>
    <property type="evidence" value="ECO:0007669"/>
    <property type="project" value="InterPro"/>
</dbReference>
<name>C5LE06_PERM5</name>
<dbReference type="InterPro" id="IPR001584">
    <property type="entry name" value="Integrase_cat-core"/>
</dbReference>
<accession>C5LE06</accession>
<evidence type="ECO:0000259" key="2">
    <source>
        <dbReference type="PROSITE" id="PS50994"/>
    </source>
</evidence>
<feature type="compositionally biased region" description="Basic and acidic residues" evidence="1">
    <location>
        <begin position="200"/>
        <end position="210"/>
    </location>
</feature>
<evidence type="ECO:0000313" key="3">
    <source>
        <dbReference type="EMBL" id="EER05004.1"/>
    </source>
</evidence>
<dbReference type="PANTHER" id="PTHR37984:SF5">
    <property type="entry name" value="PROTEIN NYNRIN-LIKE"/>
    <property type="match status" value="1"/>
</dbReference>
<dbReference type="GO" id="GO:0015074">
    <property type="term" value="P:DNA integration"/>
    <property type="evidence" value="ECO:0007669"/>
    <property type="project" value="InterPro"/>
</dbReference>
<dbReference type="Gene3D" id="3.30.420.10">
    <property type="entry name" value="Ribonuclease H-like superfamily/Ribonuclease H"/>
    <property type="match status" value="1"/>
</dbReference>
<dbReference type="GeneID" id="9050574"/>
<dbReference type="Proteomes" id="UP000007800">
    <property type="component" value="Unassembled WGS sequence"/>
</dbReference>
<keyword evidence="4" id="KW-1185">Reference proteome</keyword>
<dbReference type="InterPro" id="IPR050951">
    <property type="entry name" value="Retrovirus_Pol_polyprotein"/>
</dbReference>
<sequence>MSVSASLLTATCAFTGFTAIFPISGSFKAKDICDGLSVIFNRHGHPVRLRCDRAKAYLSKYMNDYCQQYGITIAYSTPRSPWTLGWVETRHRVINSTLARLMEGSGRSWNDPVTLSMLENCINSYGLEYEGSENVCPYELMYGFAPCSALQARLRVDRDDPDLNDIETDDPIELVSSARAKATRLDKLHQRFRTIWQDRRERVTDNRDSGQDDNQQGSNASTKPIRAAKERALRALQQHFLRDDDEHL</sequence>
<protein>
    <submittedName>
        <fullName evidence="3">Gag/pol/env polyprotein, putative</fullName>
    </submittedName>
</protein>
<dbReference type="SUPFAM" id="SSF53098">
    <property type="entry name" value="Ribonuclease H-like"/>
    <property type="match status" value="1"/>
</dbReference>
<organism evidence="4">
    <name type="scientific">Perkinsus marinus (strain ATCC 50983 / TXsc)</name>
    <dbReference type="NCBI Taxonomy" id="423536"/>
    <lineage>
        <taxon>Eukaryota</taxon>
        <taxon>Sar</taxon>
        <taxon>Alveolata</taxon>
        <taxon>Perkinsozoa</taxon>
        <taxon>Perkinsea</taxon>
        <taxon>Perkinsida</taxon>
        <taxon>Perkinsidae</taxon>
        <taxon>Perkinsus</taxon>
    </lineage>
</organism>
<evidence type="ECO:0000313" key="4">
    <source>
        <dbReference type="Proteomes" id="UP000007800"/>
    </source>
</evidence>
<dbReference type="RefSeq" id="XP_002773188.1">
    <property type="nucleotide sequence ID" value="XM_002773142.1"/>
</dbReference>
<evidence type="ECO:0000256" key="1">
    <source>
        <dbReference type="SAM" id="MobiDB-lite"/>
    </source>
</evidence>
<dbReference type="AlphaFoldDB" id="C5LE06"/>
<reference evidence="3 4" key="1">
    <citation type="submission" date="2008-07" db="EMBL/GenBank/DDBJ databases">
        <authorList>
            <person name="El-Sayed N."/>
            <person name="Caler E."/>
            <person name="Inman J."/>
            <person name="Amedeo P."/>
            <person name="Hass B."/>
            <person name="Wortman J."/>
        </authorList>
    </citation>
    <scope>NUCLEOTIDE SEQUENCE [LARGE SCALE GENOMIC DNA]</scope>
    <source>
        <strain evidence="4">ATCC 50983 / TXsc</strain>
    </source>
</reference>
<dbReference type="InterPro" id="IPR012337">
    <property type="entry name" value="RNaseH-like_sf"/>
</dbReference>
<dbReference type="PROSITE" id="PS50994">
    <property type="entry name" value="INTEGRASE"/>
    <property type="match status" value="1"/>
</dbReference>
<dbReference type="Pfam" id="PF00665">
    <property type="entry name" value="rve"/>
    <property type="match status" value="1"/>
</dbReference>
<gene>
    <name evidence="3" type="ORF">Pmar_PMAR009178</name>
</gene>
<dbReference type="EMBL" id="GG681098">
    <property type="protein sequence ID" value="EER05004.1"/>
    <property type="molecule type" value="Genomic_DNA"/>
</dbReference>
<feature type="compositionally biased region" description="Polar residues" evidence="1">
    <location>
        <begin position="212"/>
        <end position="222"/>
    </location>
</feature>
<proteinExistence type="predicted"/>